<dbReference type="SUPFAM" id="SSF50891">
    <property type="entry name" value="Cyclophilin-like"/>
    <property type="match status" value="1"/>
</dbReference>
<dbReference type="PROSITE" id="PS00170">
    <property type="entry name" value="CSA_PPIASE_1"/>
    <property type="match status" value="1"/>
</dbReference>
<comment type="catalytic activity">
    <reaction evidence="5">
        <text>[protein]-peptidylproline (omega=180) = [protein]-peptidylproline (omega=0)</text>
        <dbReference type="Rhea" id="RHEA:16237"/>
        <dbReference type="Rhea" id="RHEA-COMP:10747"/>
        <dbReference type="Rhea" id="RHEA-COMP:10748"/>
        <dbReference type="ChEBI" id="CHEBI:83833"/>
        <dbReference type="ChEBI" id="CHEBI:83834"/>
        <dbReference type="EC" id="5.2.1.8"/>
    </reaction>
</comment>
<dbReference type="PIRSF" id="PIRSF001467">
    <property type="entry name" value="Peptidylpro_ismrse"/>
    <property type="match status" value="1"/>
</dbReference>
<dbReference type="Gene3D" id="2.40.100.10">
    <property type="entry name" value="Cyclophilin-like"/>
    <property type="match status" value="1"/>
</dbReference>
<comment type="caution">
    <text evidence="7">The sequence shown here is derived from an EMBL/GenBank/DDBJ whole genome shotgun (WGS) entry which is preliminary data.</text>
</comment>
<comment type="similarity">
    <text evidence="2 5">Belongs to the cyclophilin-type PPIase family.</text>
</comment>
<dbReference type="InterPro" id="IPR029000">
    <property type="entry name" value="Cyclophilin-like_dom_sf"/>
</dbReference>
<dbReference type="EC" id="5.2.1.8" evidence="5"/>
<gene>
    <name evidence="7" type="ORF">FD145_1097</name>
</gene>
<accession>A0A833NZR3</accession>
<sequence>MKKIFVGLFVILISLNGLSAEGKIKMKKTYATFETSMGKIVCELFPGKAPKTVKNFAALAKGEQGWLDPKSGEIEKKPLYDGTIFHRVIPDFMIQGGDPMGNGMGGPGYKFNDEFADDLKFDISGRLAMANSGPNTNGSQFFITLAATPWLNSKHTIFGQVMQGQDIVEKISMVARSQNDRPAKEVVLKKVTITEK</sequence>
<dbReference type="InterPro" id="IPR020892">
    <property type="entry name" value="Cyclophilin-type_PPIase_CS"/>
</dbReference>
<keyword evidence="3 5" id="KW-0697">Rotamase</keyword>
<evidence type="ECO:0000259" key="6">
    <source>
        <dbReference type="PROSITE" id="PS50072"/>
    </source>
</evidence>
<organism evidence="7 8">
    <name type="scientific">Candidatus Saganbacteria bacterium</name>
    <dbReference type="NCBI Taxonomy" id="2575572"/>
    <lineage>
        <taxon>Bacteria</taxon>
        <taxon>Bacillati</taxon>
        <taxon>Saganbacteria</taxon>
    </lineage>
</organism>
<dbReference type="GO" id="GO:0006457">
    <property type="term" value="P:protein folding"/>
    <property type="evidence" value="ECO:0007669"/>
    <property type="project" value="InterPro"/>
</dbReference>
<dbReference type="PANTHER" id="PTHR45625:SF4">
    <property type="entry name" value="PEPTIDYLPROLYL ISOMERASE DOMAIN AND WD REPEAT-CONTAINING PROTEIN 1"/>
    <property type="match status" value="1"/>
</dbReference>
<proteinExistence type="inferred from homology"/>
<dbReference type="PROSITE" id="PS50072">
    <property type="entry name" value="CSA_PPIASE_2"/>
    <property type="match status" value="1"/>
</dbReference>
<name>A0A833NZR3_UNCSA</name>
<dbReference type="AlphaFoldDB" id="A0A833NZR3"/>
<dbReference type="InterPro" id="IPR024936">
    <property type="entry name" value="Cyclophilin-type_PPIase"/>
</dbReference>
<evidence type="ECO:0000313" key="8">
    <source>
        <dbReference type="Proteomes" id="UP000488506"/>
    </source>
</evidence>
<dbReference type="CDD" id="cd00317">
    <property type="entry name" value="cyclophilin"/>
    <property type="match status" value="1"/>
</dbReference>
<dbReference type="InterPro" id="IPR002130">
    <property type="entry name" value="Cyclophilin-type_PPIase_dom"/>
</dbReference>
<evidence type="ECO:0000313" key="7">
    <source>
        <dbReference type="EMBL" id="KAF0133781.1"/>
    </source>
</evidence>
<feature type="domain" description="PPIase cyclophilin-type" evidence="6">
    <location>
        <begin position="34"/>
        <end position="193"/>
    </location>
</feature>
<evidence type="ECO:0000256" key="1">
    <source>
        <dbReference type="ARBA" id="ARBA00002388"/>
    </source>
</evidence>
<evidence type="ECO:0000256" key="4">
    <source>
        <dbReference type="ARBA" id="ARBA00023235"/>
    </source>
</evidence>
<dbReference type="EMBL" id="WPAF01000018">
    <property type="protein sequence ID" value="KAF0133781.1"/>
    <property type="molecule type" value="Genomic_DNA"/>
</dbReference>
<keyword evidence="4 5" id="KW-0413">Isomerase</keyword>
<evidence type="ECO:0000256" key="2">
    <source>
        <dbReference type="ARBA" id="ARBA00007365"/>
    </source>
</evidence>
<dbReference type="PRINTS" id="PR00153">
    <property type="entry name" value="CSAPPISMRASE"/>
</dbReference>
<dbReference type="GO" id="GO:0003755">
    <property type="term" value="F:peptidyl-prolyl cis-trans isomerase activity"/>
    <property type="evidence" value="ECO:0007669"/>
    <property type="project" value="UniProtKB-UniRule"/>
</dbReference>
<dbReference type="InterPro" id="IPR044666">
    <property type="entry name" value="Cyclophilin_A-like"/>
</dbReference>
<dbReference type="Pfam" id="PF00160">
    <property type="entry name" value="Pro_isomerase"/>
    <property type="match status" value="1"/>
</dbReference>
<dbReference type="Proteomes" id="UP000488506">
    <property type="component" value="Unassembled WGS sequence"/>
</dbReference>
<protein>
    <recommendedName>
        <fullName evidence="5">Peptidyl-prolyl cis-trans isomerase</fullName>
        <shortName evidence="5">PPIase</shortName>
        <ecNumber evidence="5">5.2.1.8</ecNumber>
    </recommendedName>
</protein>
<evidence type="ECO:0000256" key="3">
    <source>
        <dbReference type="ARBA" id="ARBA00023110"/>
    </source>
</evidence>
<comment type="function">
    <text evidence="1 5">PPIases accelerate the folding of proteins. It catalyzes the cis-trans isomerization of proline imidic peptide bonds in oligopeptides.</text>
</comment>
<reference evidence="7 8" key="1">
    <citation type="submission" date="2019-12" db="EMBL/GenBank/DDBJ databases">
        <authorList>
            <person name="Wolfe R."/>
            <person name="Danczak R."/>
            <person name="Wilkins M."/>
        </authorList>
    </citation>
    <scope>NUCLEOTIDE SEQUENCE [LARGE SCALE GENOMIC DNA]</scope>
    <source>
        <strain evidence="7">X2_MaxBin.013</strain>
    </source>
</reference>
<dbReference type="PANTHER" id="PTHR45625">
    <property type="entry name" value="PEPTIDYL-PROLYL CIS-TRANS ISOMERASE-RELATED"/>
    <property type="match status" value="1"/>
</dbReference>
<evidence type="ECO:0000256" key="5">
    <source>
        <dbReference type="RuleBase" id="RU363019"/>
    </source>
</evidence>